<proteinExistence type="predicted"/>
<evidence type="ECO:0000313" key="2">
    <source>
        <dbReference type="Proteomes" id="UP000777265"/>
    </source>
</evidence>
<accession>A0A971M2J2</accession>
<dbReference type="Proteomes" id="UP000777265">
    <property type="component" value="Unassembled WGS sequence"/>
</dbReference>
<comment type="caution">
    <text evidence="1">The sequence shown here is derived from an EMBL/GenBank/DDBJ whole genome shotgun (WGS) entry which is preliminary data.</text>
</comment>
<organism evidence="1 2">
    <name type="scientific">Syntrophorhabdus aromaticivorans</name>
    <dbReference type="NCBI Taxonomy" id="328301"/>
    <lineage>
        <taxon>Bacteria</taxon>
        <taxon>Pseudomonadati</taxon>
        <taxon>Thermodesulfobacteriota</taxon>
        <taxon>Syntrophorhabdia</taxon>
        <taxon>Syntrophorhabdales</taxon>
        <taxon>Syntrophorhabdaceae</taxon>
        <taxon>Syntrophorhabdus</taxon>
    </lineage>
</organism>
<dbReference type="EMBL" id="JAAYEE010000084">
    <property type="protein sequence ID" value="NLW34828.1"/>
    <property type="molecule type" value="Genomic_DNA"/>
</dbReference>
<protein>
    <submittedName>
        <fullName evidence="1">Uncharacterized protein</fullName>
    </submittedName>
</protein>
<dbReference type="AlphaFoldDB" id="A0A971M2J2"/>
<sequence length="232" mass="25817">MAEQIKFTTWDSKTIDFISRNSALIKSVAASKGVSAEALAGVMAKENNPYQLYTTQEQGKDGFVLRSVDGGFVGHQLWSMRYNMVKEFDLIDNAGGSWSLLKKALFPALLDLGPVNLQAATAIRALNEYVQTHPASDPCNLKQYQGDYTKFLATIAGPGSATTGYPVTAEECARVNAVILSMQIQKALTWFENKKQNDPQFAAYWIGLPQATKDALYGQWCIWGHRRWKRII</sequence>
<evidence type="ECO:0000313" key="1">
    <source>
        <dbReference type="EMBL" id="NLW34828.1"/>
    </source>
</evidence>
<name>A0A971M2J2_9BACT</name>
<reference evidence="1" key="1">
    <citation type="journal article" date="2020" name="Biotechnol. Biofuels">
        <title>New insights from the biogas microbiome by comprehensive genome-resolved metagenomics of nearly 1600 species originating from multiple anaerobic digesters.</title>
        <authorList>
            <person name="Campanaro S."/>
            <person name="Treu L."/>
            <person name="Rodriguez-R L.M."/>
            <person name="Kovalovszki A."/>
            <person name="Ziels R.M."/>
            <person name="Maus I."/>
            <person name="Zhu X."/>
            <person name="Kougias P.G."/>
            <person name="Basile A."/>
            <person name="Luo G."/>
            <person name="Schluter A."/>
            <person name="Konstantinidis K.T."/>
            <person name="Angelidaki I."/>
        </authorList>
    </citation>
    <scope>NUCLEOTIDE SEQUENCE</scope>
    <source>
        <strain evidence="1">AS06rmzACSIP_7</strain>
    </source>
</reference>
<reference evidence="1" key="2">
    <citation type="submission" date="2020-01" db="EMBL/GenBank/DDBJ databases">
        <authorList>
            <person name="Campanaro S."/>
        </authorList>
    </citation>
    <scope>NUCLEOTIDE SEQUENCE</scope>
    <source>
        <strain evidence="1">AS06rmzACSIP_7</strain>
    </source>
</reference>
<gene>
    <name evidence="1" type="ORF">GXY80_05015</name>
</gene>